<keyword evidence="1" id="KW-1133">Transmembrane helix</keyword>
<proteinExistence type="predicted"/>
<protein>
    <submittedName>
        <fullName evidence="2">Uncharacterized protein</fullName>
    </submittedName>
</protein>
<dbReference type="RefSeq" id="WP_150620032.1">
    <property type="nucleotide sequence ID" value="NZ_CABPSM010000003.1"/>
</dbReference>
<gene>
    <name evidence="2" type="ORF">PHO31112_01637</name>
</gene>
<dbReference type="AlphaFoldDB" id="A0A5E4TU72"/>
<evidence type="ECO:0000313" key="3">
    <source>
        <dbReference type="Proteomes" id="UP000343317"/>
    </source>
</evidence>
<dbReference type="EMBL" id="CABPSM010000003">
    <property type="protein sequence ID" value="VVD91347.1"/>
    <property type="molecule type" value="Genomic_DNA"/>
</dbReference>
<dbReference type="Proteomes" id="UP000343317">
    <property type="component" value="Unassembled WGS sequence"/>
</dbReference>
<keyword evidence="3" id="KW-1185">Reference proteome</keyword>
<keyword evidence="1" id="KW-0812">Transmembrane</keyword>
<reference evidence="2 3" key="1">
    <citation type="submission" date="2019-08" db="EMBL/GenBank/DDBJ databases">
        <authorList>
            <person name="Peeters C."/>
        </authorList>
    </citation>
    <scope>NUCLEOTIDE SEQUENCE [LARGE SCALE GENOMIC DNA]</scope>
    <source>
        <strain evidence="2 3">LMG 31112</strain>
    </source>
</reference>
<accession>A0A5E4TU72</accession>
<name>A0A5E4TU72_9BURK</name>
<keyword evidence="1" id="KW-0472">Membrane</keyword>
<evidence type="ECO:0000313" key="2">
    <source>
        <dbReference type="EMBL" id="VVD91347.1"/>
    </source>
</evidence>
<feature type="transmembrane region" description="Helical" evidence="1">
    <location>
        <begin position="16"/>
        <end position="33"/>
    </location>
</feature>
<organism evidence="2 3">
    <name type="scientific">Pandoraea horticolens</name>
    <dbReference type="NCBI Taxonomy" id="2508298"/>
    <lineage>
        <taxon>Bacteria</taxon>
        <taxon>Pseudomonadati</taxon>
        <taxon>Pseudomonadota</taxon>
        <taxon>Betaproteobacteria</taxon>
        <taxon>Burkholderiales</taxon>
        <taxon>Burkholderiaceae</taxon>
        <taxon>Pandoraea</taxon>
    </lineage>
</organism>
<sequence length="84" mass="9751">MKHMQVVVMQRGPQMLYAYGGFVAAFVPGRGYMMRDDWLSPSVKRRVLEWAHPEAPEVINARAIMDAVNPPSCYEWPKRQNEEE</sequence>
<evidence type="ECO:0000256" key="1">
    <source>
        <dbReference type="SAM" id="Phobius"/>
    </source>
</evidence>